<dbReference type="EMBL" id="BTGU01000034">
    <property type="protein sequence ID" value="GMN50601.1"/>
    <property type="molecule type" value="Genomic_DNA"/>
</dbReference>
<dbReference type="InterPro" id="IPR036955">
    <property type="entry name" value="AP2/ERF_dom_sf"/>
</dbReference>
<dbReference type="AlphaFoldDB" id="A0AA88AX80"/>
<dbReference type="Proteomes" id="UP001187192">
    <property type="component" value="Unassembled WGS sequence"/>
</dbReference>
<keyword evidence="4" id="KW-1185">Reference proteome</keyword>
<protein>
    <submittedName>
        <fullName evidence="3">Uncharacterized protein</fullName>
    </submittedName>
</protein>
<dbReference type="InterPro" id="IPR051032">
    <property type="entry name" value="AP2/ERF_TF_ERF_subfamily"/>
</dbReference>
<comment type="caution">
    <text evidence="3">The sequence shown here is derived from an EMBL/GenBank/DDBJ whole genome shotgun (WGS) entry which is preliminary data.</text>
</comment>
<evidence type="ECO:0000256" key="2">
    <source>
        <dbReference type="ARBA" id="ARBA00024343"/>
    </source>
</evidence>
<proteinExistence type="inferred from homology"/>
<reference evidence="3" key="1">
    <citation type="submission" date="2023-07" db="EMBL/GenBank/DDBJ databases">
        <title>draft genome sequence of fig (Ficus carica).</title>
        <authorList>
            <person name="Takahashi T."/>
            <person name="Nishimura K."/>
        </authorList>
    </citation>
    <scope>NUCLEOTIDE SEQUENCE</scope>
</reference>
<dbReference type="PANTHER" id="PTHR31985:SF292">
    <property type="entry name" value="AP2_ERF DOMAIN-CONTAINING PROTEIN"/>
    <property type="match status" value="1"/>
</dbReference>
<name>A0AA88AX80_FICCA</name>
<accession>A0AA88AX80</accession>
<sequence>MAARAHDVAALTIKGTSAILNFPELAGSLPRPDSASPRDGFEDYFHIQMPLSEPDCAIPSAFEPFLWQH</sequence>
<organism evidence="3 4">
    <name type="scientific">Ficus carica</name>
    <name type="common">Common fig</name>
    <dbReference type="NCBI Taxonomy" id="3494"/>
    <lineage>
        <taxon>Eukaryota</taxon>
        <taxon>Viridiplantae</taxon>
        <taxon>Streptophyta</taxon>
        <taxon>Embryophyta</taxon>
        <taxon>Tracheophyta</taxon>
        <taxon>Spermatophyta</taxon>
        <taxon>Magnoliopsida</taxon>
        <taxon>eudicotyledons</taxon>
        <taxon>Gunneridae</taxon>
        <taxon>Pentapetalae</taxon>
        <taxon>rosids</taxon>
        <taxon>fabids</taxon>
        <taxon>Rosales</taxon>
        <taxon>Moraceae</taxon>
        <taxon>Ficeae</taxon>
        <taxon>Ficus</taxon>
    </lineage>
</organism>
<dbReference type="Gene3D" id="3.30.730.10">
    <property type="entry name" value="AP2/ERF domain"/>
    <property type="match status" value="1"/>
</dbReference>
<evidence type="ECO:0000313" key="3">
    <source>
        <dbReference type="EMBL" id="GMN50601.1"/>
    </source>
</evidence>
<dbReference type="PANTHER" id="PTHR31985">
    <property type="entry name" value="ETHYLENE-RESPONSIVE TRANSCRIPTION FACTOR ERF042-RELATED"/>
    <property type="match status" value="1"/>
</dbReference>
<keyword evidence="1" id="KW-0010">Activator</keyword>
<evidence type="ECO:0000256" key="1">
    <source>
        <dbReference type="ARBA" id="ARBA00023159"/>
    </source>
</evidence>
<gene>
    <name evidence="3" type="ORF">TIFTF001_019763</name>
</gene>
<evidence type="ECO:0000313" key="4">
    <source>
        <dbReference type="Proteomes" id="UP001187192"/>
    </source>
</evidence>
<dbReference type="GO" id="GO:0003700">
    <property type="term" value="F:DNA-binding transcription factor activity"/>
    <property type="evidence" value="ECO:0007669"/>
    <property type="project" value="InterPro"/>
</dbReference>
<comment type="similarity">
    <text evidence="2">Belongs to the AP2/ERF transcription factor family. ERF subfamily.</text>
</comment>